<comment type="similarity">
    <text evidence="2 9">Belongs to the membrane-bound acyltransferase family.</text>
</comment>
<protein>
    <submittedName>
        <fullName evidence="11">MBOAT family protein</fullName>
    </submittedName>
</protein>
<evidence type="ECO:0000256" key="9">
    <source>
        <dbReference type="PIRNR" id="PIRNR016636"/>
    </source>
</evidence>
<feature type="transmembrane region" description="Helical" evidence="10">
    <location>
        <begin position="446"/>
        <end position="464"/>
    </location>
</feature>
<keyword evidence="3 9" id="KW-1003">Cell membrane</keyword>
<evidence type="ECO:0000256" key="8">
    <source>
        <dbReference type="ARBA" id="ARBA00023315"/>
    </source>
</evidence>
<evidence type="ECO:0000256" key="6">
    <source>
        <dbReference type="ARBA" id="ARBA00022989"/>
    </source>
</evidence>
<feature type="transmembrane region" description="Helical" evidence="10">
    <location>
        <begin position="31"/>
        <end position="49"/>
    </location>
</feature>
<dbReference type="GO" id="GO:0042121">
    <property type="term" value="P:alginic acid biosynthetic process"/>
    <property type="evidence" value="ECO:0007669"/>
    <property type="project" value="InterPro"/>
</dbReference>
<comment type="caution">
    <text evidence="11">The sequence shown here is derived from an EMBL/GenBank/DDBJ whole genome shotgun (WGS) entry which is preliminary data.</text>
</comment>
<dbReference type="Proteomes" id="UP000662185">
    <property type="component" value="Unassembled WGS sequence"/>
</dbReference>
<evidence type="ECO:0000313" key="12">
    <source>
        <dbReference type="Proteomes" id="UP000662185"/>
    </source>
</evidence>
<organism evidence="11 12">
    <name type="scientific">Anabaena sphaerica FACHB-251</name>
    <dbReference type="NCBI Taxonomy" id="2692883"/>
    <lineage>
        <taxon>Bacteria</taxon>
        <taxon>Bacillati</taxon>
        <taxon>Cyanobacteriota</taxon>
        <taxon>Cyanophyceae</taxon>
        <taxon>Nostocales</taxon>
        <taxon>Nostocaceae</taxon>
        <taxon>Anabaena</taxon>
    </lineage>
</organism>
<feature type="transmembrane region" description="Helical" evidence="10">
    <location>
        <begin position="91"/>
        <end position="110"/>
    </location>
</feature>
<evidence type="ECO:0000256" key="5">
    <source>
        <dbReference type="ARBA" id="ARBA00022692"/>
    </source>
</evidence>
<proteinExistence type="inferred from homology"/>
<gene>
    <name evidence="11" type="ORF">H6G06_11115</name>
</gene>
<comment type="subcellular location">
    <subcellularLocation>
        <location evidence="1">Cell membrane</location>
        <topology evidence="1">Multi-pass membrane protein</topology>
    </subcellularLocation>
</comment>
<reference evidence="12" key="1">
    <citation type="journal article" date="2020" name="ISME J.">
        <title>Comparative genomics reveals insights into cyanobacterial evolution and habitat adaptation.</title>
        <authorList>
            <person name="Chen M.Y."/>
            <person name="Teng W.K."/>
            <person name="Zhao L."/>
            <person name="Hu C.X."/>
            <person name="Zhou Y.K."/>
            <person name="Han B.P."/>
            <person name="Song L.R."/>
            <person name="Shu W.S."/>
        </authorList>
    </citation>
    <scope>NUCLEOTIDE SEQUENCE [LARGE SCALE GENOMIC DNA]</scope>
    <source>
        <strain evidence="12">FACHB-251</strain>
    </source>
</reference>
<sequence>MLFSSSVFILVFLPLTLLVLWLLSKFRLNKFVLPWLLISSIFFYSYWNLFSPAGQAATPGYILLIILSIVFNHQMGMAIASAQPFSNRAKLLLIIGTIINVGIIAYYKYANFFLSSVSSIFSADWNLGNLILPLGISFYTFTQIAYLVDAYRGEVKGQNYDLPTYALFILFFPQLIAGPILRHDELIPELRGLKNFVFSSKNFALGITVFSLGLAKKILIADTLSQWVGPVFSNTDNATFIETWVGALSYTLQLYFDFSGYSDMAVGLGFIFNTNLPVNFNSPYKATSITDFWRRWHITLSNFLRDYLYIPLGGSRKGEVRRYANLMITMLLGGLWHGAGWTFIIWGGLQGLLLSINHGWRKFNIKIPTLIAWLMTFFAVVVGWVIFRAQNLQDAIEILKTMSGINGIVIPGAPGGKLSMLSQFGIQVQEWSKLTYLPEFFGKKSLSFVVLSALMIAVTLLPNTQEISNKMTFNKWWGIGIGLLAAYCILSLNRVSEFLYFQF</sequence>
<evidence type="ECO:0000313" key="11">
    <source>
        <dbReference type="EMBL" id="MBD2294026.1"/>
    </source>
</evidence>
<dbReference type="InterPro" id="IPR024194">
    <property type="entry name" value="Ac/AlaTfrase_AlgI/DltB"/>
</dbReference>
<evidence type="ECO:0000256" key="4">
    <source>
        <dbReference type="ARBA" id="ARBA00022679"/>
    </source>
</evidence>
<dbReference type="PANTHER" id="PTHR13285">
    <property type="entry name" value="ACYLTRANSFERASE"/>
    <property type="match status" value="1"/>
</dbReference>
<feature type="transmembrane region" description="Helical" evidence="10">
    <location>
        <begin position="160"/>
        <end position="181"/>
    </location>
</feature>
<evidence type="ECO:0000256" key="3">
    <source>
        <dbReference type="ARBA" id="ARBA00022475"/>
    </source>
</evidence>
<keyword evidence="8 9" id="KW-0012">Acyltransferase</keyword>
<feature type="transmembrane region" description="Helical" evidence="10">
    <location>
        <begin position="476"/>
        <end position="495"/>
    </location>
</feature>
<feature type="transmembrane region" description="Helical" evidence="10">
    <location>
        <begin position="367"/>
        <end position="387"/>
    </location>
</feature>
<evidence type="ECO:0000256" key="7">
    <source>
        <dbReference type="ARBA" id="ARBA00023136"/>
    </source>
</evidence>
<dbReference type="Pfam" id="PF03062">
    <property type="entry name" value="MBOAT"/>
    <property type="match status" value="1"/>
</dbReference>
<dbReference type="AlphaFoldDB" id="A0A926WIE3"/>
<keyword evidence="4 9" id="KW-0808">Transferase</keyword>
<dbReference type="EMBL" id="JACJQU010000005">
    <property type="protein sequence ID" value="MBD2294026.1"/>
    <property type="molecule type" value="Genomic_DNA"/>
</dbReference>
<dbReference type="GO" id="GO:0005886">
    <property type="term" value="C:plasma membrane"/>
    <property type="evidence" value="ECO:0007669"/>
    <property type="project" value="UniProtKB-SubCell"/>
</dbReference>
<evidence type="ECO:0000256" key="1">
    <source>
        <dbReference type="ARBA" id="ARBA00004651"/>
    </source>
</evidence>
<evidence type="ECO:0000256" key="2">
    <source>
        <dbReference type="ARBA" id="ARBA00010323"/>
    </source>
</evidence>
<accession>A0A926WIE3</accession>
<feature type="transmembrane region" description="Helical" evidence="10">
    <location>
        <begin position="196"/>
        <end position="215"/>
    </location>
</feature>
<keyword evidence="6 10" id="KW-1133">Transmembrane helix</keyword>
<feature type="transmembrane region" description="Helical" evidence="10">
    <location>
        <begin position="6"/>
        <end position="24"/>
    </location>
</feature>
<dbReference type="InterPro" id="IPR051085">
    <property type="entry name" value="MB_O-acyltransferase"/>
</dbReference>
<feature type="transmembrane region" description="Helical" evidence="10">
    <location>
        <begin position="130"/>
        <end position="148"/>
    </location>
</feature>
<dbReference type="RefSeq" id="WP_190560028.1">
    <property type="nucleotide sequence ID" value="NZ_JACJQU010000005.1"/>
</dbReference>
<feature type="transmembrane region" description="Helical" evidence="10">
    <location>
        <begin position="326"/>
        <end position="347"/>
    </location>
</feature>
<keyword evidence="12" id="KW-1185">Reference proteome</keyword>
<dbReference type="PANTHER" id="PTHR13285:SF23">
    <property type="entry name" value="TEICHOIC ACID D-ALANYLTRANSFERASE"/>
    <property type="match status" value="1"/>
</dbReference>
<dbReference type="GO" id="GO:0016746">
    <property type="term" value="F:acyltransferase activity"/>
    <property type="evidence" value="ECO:0007669"/>
    <property type="project" value="UniProtKB-KW"/>
</dbReference>
<dbReference type="PIRSF" id="PIRSF500217">
    <property type="entry name" value="AlgI"/>
    <property type="match status" value="1"/>
</dbReference>
<dbReference type="InterPro" id="IPR004299">
    <property type="entry name" value="MBOAT_fam"/>
</dbReference>
<name>A0A926WIE3_9NOST</name>
<dbReference type="InterPro" id="IPR028362">
    <property type="entry name" value="AlgI"/>
</dbReference>
<keyword evidence="7 9" id="KW-0472">Membrane</keyword>
<keyword evidence="5 10" id="KW-0812">Transmembrane</keyword>
<feature type="transmembrane region" description="Helical" evidence="10">
    <location>
        <begin position="408"/>
        <end position="426"/>
    </location>
</feature>
<evidence type="ECO:0000256" key="10">
    <source>
        <dbReference type="SAM" id="Phobius"/>
    </source>
</evidence>
<dbReference type="PIRSF" id="PIRSF016636">
    <property type="entry name" value="AlgI_DltB"/>
    <property type="match status" value="1"/>
</dbReference>